<protein>
    <recommendedName>
        <fullName evidence="2">WIBG Mago-binding domain-containing protein</fullName>
    </recommendedName>
</protein>
<dbReference type="GO" id="GO:0003723">
    <property type="term" value="F:RNA binding"/>
    <property type="evidence" value="ECO:0007669"/>
    <property type="project" value="TreeGrafter"/>
</dbReference>
<feature type="domain" description="WIBG Mago-binding" evidence="2">
    <location>
        <begin position="22"/>
        <end position="48"/>
    </location>
</feature>
<dbReference type="Pfam" id="PF09282">
    <property type="entry name" value="Mago-bind"/>
    <property type="match status" value="1"/>
</dbReference>
<dbReference type="InterPro" id="IPR039333">
    <property type="entry name" value="PYM1"/>
</dbReference>
<sequence>MSRPPLFPVASVAGIVEDPSTQQRIIPASVRADGSVRKERRIKPGFTPQEDVTRFRSTRQAAAANARRVVPGSGIPGAPGPSTRIDLPASSSASSAGLSKAAKKNAKRRAARASAGGVGGTAAFDDEDEDGEEDEEEDVPDAWDEDDAEGSTNSGSKSARSPPPSSSATPSTRSNTDAQPTTTTANGTSSVDDTTAEAVDPAKRAKALAKKIRAAETLREKAGGGETLLPEQQAKVDSLDALVAELAALEIKDD</sequence>
<name>A0A177TL56_9BASI</name>
<dbReference type="PANTHER" id="PTHR22959">
    <property type="entry name" value="PYM PROTEIN"/>
    <property type="match status" value="1"/>
</dbReference>
<reference evidence="3" key="2">
    <citation type="journal article" date="2019" name="IMA Fungus">
        <title>Genome sequencing and comparison of five Tilletia species to identify candidate genes for the detection of regulated species infecting wheat.</title>
        <authorList>
            <person name="Nguyen H.D.T."/>
            <person name="Sultana T."/>
            <person name="Kesanakurti P."/>
            <person name="Hambleton S."/>
        </authorList>
    </citation>
    <scope>NUCLEOTIDE SEQUENCE</scope>
    <source>
        <strain evidence="3">DAOMC 236416</strain>
    </source>
</reference>
<dbReference type="EMBL" id="LWDF02000477">
    <property type="protein sequence ID" value="KAE8246504.1"/>
    <property type="molecule type" value="Genomic_DNA"/>
</dbReference>
<evidence type="ECO:0000313" key="4">
    <source>
        <dbReference type="Proteomes" id="UP000077521"/>
    </source>
</evidence>
<feature type="compositionally biased region" description="Polar residues" evidence="1">
    <location>
        <begin position="175"/>
        <end position="193"/>
    </location>
</feature>
<keyword evidence="4" id="KW-1185">Reference proteome</keyword>
<dbReference type="InterPro" id="IPR036348">
    <property type="entry name" value="WIBG_N_sf"/>
</dbReference>
<proteinExistence type="predicted"/>
<evidence type="ECO:0000259" key="2">
    <source>
        <dbReference type="SMART" id="SM01273"/>
    </source>
</evidence>
<dbReference type="PANTHER" id="PTHR22959:SF0">
    <property type="entry name" value="PARTNER OF Y14 AND MAGO"/>
    <property type="match status" value="1"/>
</dbReference>
<feature type="compositionally biased region" description="Basic residues" evidence="1">
    <location>
        <begin position="101"/>
        <end position="111"/>
    </location>
</feature>
<feature type="compositionally biased region" description="Acidic residues" evidence="1">
    <location>
        <begin position="124"/>
        <end position="149"/>
    </location>
</feature>
<reference evidence="3" key="1">
    <citation type="submission" date="2016-04" db="EMBL/GenBank/DDBJ databases">
        <authorList>
            <person name="Nguyen H.D."/>
            <person name="Samba Siva P."/>
            <person name="Cullis J."/>
            <person name="Levesque C.A."/>
            <person name="Hambleton S."/>
        </authorList>
    </citation>
    <scope>NUCLEOTIDE SEQUENCE</scope>
    <source>
        <strain evidence="3">DAOMC 236416</strain>
    </source>
</reference>
<organism evidence="3 4">
    <name type="scientific">Tilletia indica</name>
    <dbReference type="NCBI Taxonomy" id="43049"/>
    <lineage>
        <taxon>Eukaryota</taxon>
        <taxon>Fungi</taxon>
        <taxon>Dikarya</taxon>
        <taxon>Basidiomycota</taxon>
        <taxon>Ustilaginomycotina</taxon>
        <taxon>Exobasidiomycetes</taxon>
        <taxon>Tilletiales</taxon>
        <taxon>Tilletiaceae</taxon>
        <taxon>Tilletia</taxon>
    </lineage>
</organism>
<evidence type="ECO:0000256" key="1">
    <source>
        <dbReference type="SAM" id="MobiDB-lite"/>
    </source>
</evidence>
<dbReference type="InterPro" id="IPR015362">
    <property type="entry name" value="WIBG_mago-bd"/>
</dbReference>
<accession>A0A177TL56</accession>
<feature type="compositionally biased region" description="Low complexity" evidence="1">
    <location>
        <begin position="59"/>
        <end position="73"/>
    </location>
</feature>
<dbReference type="SMART" id="SM01273">
    <property type="entry name" value="Mago-bind"/>
    <property type="match status" value="1"/>
</dbReference>
<dbReference type="Proteomes" id="UP000077521">
    <property type="component" value="Unassembled WGS sequence"/>
</dbReference>
<dbReference type="AlphaFoldDB" id="A0A177TL56"/>
<gene>
    <name evidence="3" type="ORF">A4X13_0g5758</name>
</gene>
<dbReference type="GO" id="GO:0005737">
    <property type="term" value="C:cytoplasm"/>
    <property type="evidence" value="ECO:0007669"/>
    <property type="project" value="TreeGrafter"/>
</dbReference>
<feature type="region of interest" description="Disordered" evidence="1">
    <location>
        <begin position="31"/>
        <end position="206"/>
    </location>
</feature>
<dbReference type="SUPFAM" id="SSF101931">
    <property type="entry name" value="Pym (Within the bgcn gene intron protein, WIBG), N-terminal domain"/>
    <property type="match status" value="1"/>
</dbReference>
<evidence type="ECO:0000313" key="3">
    <source>
        <dbReference type="EMBL" id="KAE8246504.1"/>
    </source>
</evidence>
<comment type="caution">
    <text evidence="3">The sequence shown here is derived from an EMBL/GenBank/DDBJ whole genome shotgun (WGS) entry which is preliminary data.</text>
</comment>
<dbReference type="GO" id="GO:0035145">
    <property type="term" value="C:exon-exon junction complex"/>
    <property type="evidence" value="ECO:0007669"/>
    <property type="project" value="TreeGrafter"/>
</dbReference>
<dbReference type="GO" id="GO:1903259">
    <property type="term" value="P:exon-exon junction complex disassembly"/>
    <property type="evidence" value="ECO:0007669"/>
    <property type="project" value="InterPro"/>
</dbReference>
<feature type="compositionally biased region" description="Low complexity" evidence="1">
    <location>
        <begin position="89"/>
        <end position="100"/>
    </location>
</feature>